<dbReference type="PANTHER" id="PTHR43586:SF15">
    <property type="entry name" value="BLR3095 PROTEIN"/>
    <property type="match status" value="1"/>
</dbReference>
<evidence type="ECO:0000259" key="1">
    <source>
        <dbReference type="Pfam" id="PF00266"/>
    </source>
</evidence>
<reference evidence="3" key="1">
    <citation type="journal article" date="2019" name="Int. J. Syst. Evol. Microbiol.">
        <title>The Global Catalogue of Microorganisms (GCM) 10K type strain sequencing project: providing services to taxonomists for standard genome sequencing and annotation.</title>
        <authorList>
            <consortium name="The Broad Institute Genomics Platform"/>
            <consortium name="The Broad Institute Genome Sequencing Center for Infectious Disease"/>
            <person name="Wu L."/>
            <person name="Ma J."/>
        </authorList>
    </citation>
    <scope>NUCLEOTIDE SEQUENCE [LARGE SCALE GENOMIC DNA]</scope>
    <source>
        <strain evidence="3">CGMCC 1.12295</strain>
    </source>
</reference>
<protein>
    <submittedName>
        <fullName evidence="2">Aminotransferase class V-fold PLP-dependent enzyme</fullName>
    </submittedName>
</protein>
<keyword evidence="2" id="KW-0808">Transferase</keyword>
<dbReference type="Gene3D" id="3.90.1150.10">
    <property type="entry name" value="Aspartate Aminotransferase, domain 1"/>
    <property type="match status" value="1"/>
</dbReference>
<keyword evidence="3" id="KW-1185">Reference proteome</keyword>
<dbReference type="InterPro" id="IPR015422">
    <property type="entry name" value="PyrdxlP-dep_Trfase_small"/>
</dbReference>
<dbReference type="Pfam" id="PF00266">
    <property type="entry name" value="Aminotran_5"/>
    <property type="match status" value="1"/>
</dbReference>
<dbReference type="EMBL" id="JBHUEO010000031">
    <property type="protein sequence ID" value="MFD1707354.1"/>
    <property type="molecule type" value="Genomic_DNA"/>
</dbReference>
<dbReference type="InterPro" id="IPR000192">
    <property type="entry name" value="Aminotrans_V_dom"/>
</dbReference>
<dbReference type="PANTHER" id="PTHR43586">
    <property type="entry name" value="CYSTEINE DESULFURASE"/>
    <property type="match status" value="1"/>
</dbReference>
<accession>A0ABW4KGM8</accession>
<evidence type="ECO:0000313" key="2">
    <source>
        <dbReference type="EMBL" id="MFD1707354.1"/>
    </source>
</evidence>
<dbReference type="InterPro" id="IPR015424">
    <property type="entry name" value="PyrdxlP-dep_Trfase"/>
</dbReference>
<comment type="caution">
    <text evidence="2">The sequence shown here is derived from an EMBL/GenBank/DDBJ whole genome shotgun (WGS) entry which is preliminary data.</text>
</comment>
<dbReference type="Proteomes" id="UP001597301">
    <property type="component" value="Unassembled WGS sequence"/>
</dbReference>
<sequence length="374" mass="42008">MLATLENTRSEFPILQRKIQLSSCSQSALHRDVKGAIARYVQTWEEQGMDWEGWMAACEHARNLFARMIHASPSEIAIVSSVSHGASSIAASIDNRSRKKVLITEFDFPTIGHVWLSHRDRFHIDFIKSDENNPLEADHYEQAVDEQTLLVSTSHVSFYNGNKQDIKAVAEAVHRKGAYLFVDAYQSFGQTPINVKEMGIDMLCTGMQKYGLGIPGFAYLYIDKKISRQLQPRITGWFGQENPFAFDIKNLQYGEHTKRFDSGTFPMINGFAAEAALKILSQLDIKQVESYLETLSQVAIDAAEHYGLVLKSPKDVKAKGSNTAIYVENASAVEKQLLEKGIIVSARNDVIRIAPHYYNTEQDVRTALSELAKI</sequence>
<dbReference type="Gene3D" id="3.40.640.10">
    <property type="entry name" value="Type I PLP-dependent aspartate aminotransferase-like (Major domain)"/>
    <property type="match status" value="1"/>
</dbReference>
<dbReference type="InterPro" id="IPR015421">
    <property type="entry name" value="PyrdxlP-dep_Trfase_major"/>
</dbReference>
<dbReference type="GO" id="GO:0008483">
    <property type="term" value="F:transaminase activity"/>
    <property type="evidence" value="ECO:0007669"/>
    <property type="project" value="UniProtKB-KW"/>
</dbReference>
<evidence type="ECO:0000313" key="3">
    <source>
        <dbReference type="Proteomes" id="UP001597301"/>
    </source>
</evidence>
<organism evidence="2 3">
    <name type="scientific">Siminovitchia sediminis</name>
    <dbReference type="NCBI Taxonomy" id="1274353"/>
    <lineage>
        <taxon>Bacteria</taxon>
        <taxon>Bacillati</taxon>
        <taxon>Bacillota</taxon>
        <taxon>Bacilli</taxon>
        <taxon>Bacillales</taxon>
        <taxon>Bacillaceae</taxon>
        <taxon>Siminovitchia</taxon>
    </lineage>
</organism>
<name>A0ABW4KGM8_9BACI</name>
<proteinExistence type="predicted"/>
<dbReference type="RefSeq" id="WP_380774076.1">
    <property type="nucleotide sequence ID" value="NZ_JBHUEO010000031.1"/>
</dbReference>
<keyword evidence="2" id="KW-0032">Aminotransferase</keyword>
<dbReference type="SUPFAM" id="SSF53383">
    <property type="entry name" value="PLP-dependent transferases"/>
    <property type="match status" value="1"/>
</dbReference>
<feature type="domain" description="Aminotransferase class V" evidence="1">
    <location>
        <begin position="55"/>
        <end position="367"/>
    </location>
</feature>
<gene>
    <name evidence="2" type="ORF">ACFSCZ_11490</name>
</gene>